<organism evidence="1 2">
    <name type="scientific">Caproiciproducens faecalis</name>
    <dbReference type="NCBI Taxonomy" id="2820301"/>
    <lineage>
        <taxon>Bacteria</taxon>
        <taxon>Bacillati</taxon>
        <taxon>Bacillota</taxon>
        <taxon>Clostridia</taxon>
        <taxon>Eubacteriales</taxon>
        <taxon>Acutalibacteraceae</taxon>
        <taxon>Caproiciproducens</taxon>
    </lineage>
</organism>
<dbReference type="EMBL" id="JAGFNZ010000001">
    <property type="protein sequence ID" value="MBW7571337.1"/>
    <property type="molecule type" value="Genomic_DNA"/>
</dbReference>
<evidence type="ECO:0000313" key="2">
    <source>
        <dbReference type="Proteomes" id="UP000719942"/>
    </source>
</evidence>
<name>A0ABS7DJR6_9FIRM</name>
<sequence>MIFGNLNTSDNLTIYPEVLQRAIHYLGDHELAEMDEGVYPLDESITLKIQNPILCPREGKYPEVHREYIDIMMVLKGKERLYFFPDTKGNQIHEVIPERDLTFYESSKEVNENTLVLCPNDYVIFFPWDAHIPFCTVSQEENIKKCVLKVKMSALGKLSEKESLK</sequence>
<dbReference type="InterPro" id="IPR004375">
    <property type="entry name" value="NanQ/TabA/YiaL"/>
</dbReference>
<dbReference type="InterPro" id="IPR037012">
    <property type="entry name" value="NanQ/TabA/YiaL_sf"/>
</dbReference>
<protein>
    <submittedName>
        <fullName evidence="1">YhcH/YjgK/YiaL family protein</fullName>
    </submittedName>
</protein>
<dbReference type="Gene3D" id="2.60.120.370">
    <property type="entry name" value="YhcH/YjgK/YiaL"/>
    <property type="match status" value="1"/>
</dbReference>
<keyword evidence="2" id="KW-1185">Reference proteome</keyword>
<proteinExistence type="predicted"/>
<dbReference type="PANTHER" id="PTHR34986">
    <property type="entry name" value="EVOLVED BETA-GALACTOSIDASE SUBUNIT BETA"/>
    <property type="match status" value="1"/>
</dbReference>
<dbReference type="PANTHER" id="PTHR34986:SF1">
    <property type="entry name" value="PROTEIN YIAL"/>
    <property type="match status" value="1"/>
</dbReference>
<gene>
    <name evidence="1" type="ORF">J5W02_00810</name>
</gene>
<dbReference type="NCBIfam" id="TIGR00022">
    <property type="entry name" value="YhcH/YjgK/YiaL family protein"/>
    <property type="match status" value="1"/>
</dbReference>
<reference evidence="1 2" key="1">
    <citation type="submission" date="2021-03" db="EMBL/GenBank/DDBJ databases">
        <title>Caproiciproducens sp. nov. isolated from feces of cow.</title>
        <authorList>
            <person name="Choi J.-Y."/>
        </authorList>
    </citation>
    <scope>NUCLEOTIDE SEQUENCE [LARGE SCALE GENOMIC DNA]</scope>
    <source>
        <strain evidence="1 2">AGMB10547</strain>
    </source>
</reference>
<dbReference type="SUPFAM" id="SSF51197">
    <property type="entry name" value="Clavaminate synthase-like"/>
    <property type="match status" value="1"/>
</dbReference>
<evidence type="ECO:0000313" key="1">
    <source>
        <dbReference type="EMBL" id="MBW7571337.1"/>
    </source>
</evidence>
<dbReference type="Proteomes" id="UP000719942">
    <property type="component" value="Unassembled WGS sequence"/>
</dbReference>
<comment type="caution">
    <text evidence="1">The sequence shown here is derived from an EMBL/GenBank/DDBJ whole genome shotgun (WGS) entry which is preliminary data.</text>
</comment>
<dbReference type="RefSeq" id="WP_219938547.1">
    <property type="nucleotide sequence ID" value="NZ_JAGFNZ010000001.1"/>
</dbReference>
<accession>A0ABS7DJR6</accession>
<dbReference type="Pfam" id="PF04074">
    <property type="entry name" value="DUF386"/>
    <property type="match status" value="1"/>
</dbReference>